<feature type="compositionally biased region" description="Low complexity" evidence="1">
    <location>
        <begin position="308"/>
        <end position="321"/>
    </location>
</feature>
<dbReference type="OrthoDB" id="5419821at2759"/>
<organism evidence="2 3">
    <name type="scientific">Collybiopsis confluens</name>
    <dbReference type="NCBI Taxonomy" id="2823264"/>
    <lineage>
        <taxon>Eukaryota</taxon>
        <taxon>Fungi</taxon>
        <taxon>Dikarya</taxon>
        <taxon>Basidiomycota</taxon>
        <taxon>Agaricomycotina</taxon>
        <taxon>Agaricomycetes</taxon>
        <taxon>Agaricomycetidae</taxon>
        <taxon>Agaricales</taxon>
        <taxon>Marasmiineae</taxon>
        <taxon>Omphalotaceae</taxon>
        <taxon>Collybiopsis</taxon>
    </lineage>
</organism>
<feature type="compositionally biased region" description="Low complexity" evidence="1">
    <location>
        <begin position="332"/>
        <end position="342"/>
    </location>
</feature>
<protein>
    <submittedName>
        <fullName evidence="2">Uncharacterized protein</fullName>
    </submittedName>
</protein>
<sequence length="969" mass="110343">MSVNCSFDFPQNLTRLIFMLEQIKMRDADIWISRFTGKKYWFKNVPSKGATKLLLPEQLRKTFMHKQIVCVEYTELKFTDEQDLFKRVQQGVALTSSEKLGVISTVRVDFVRDLLNTYVPNGTFGDIPWETKRGVDLAVFSHVVRCIEMWGTSQGQEKTLPSLRVQSLEGWLEGIISQQLFILGNTEIRPDIRTYTRNTVDLLVKIVSRPKYNQPFSMHKKVAPIEMIFIMLLVFARGILPSSDDRLDKRELSNQISEMRTFVRHRFAGRVSLNDQVGRGLLEFINQMEPKEVKKRKRKWEDMEARPSSSSGISKAPSSSSSRRKVAPPEESPLSSSPPLGSLPRVVSASLSQKILMPAAATNADLAARVAEKVGFNANKLSLEMSGGFKLLPEESIKVIGDEDVVTARIISSESGRNSGLQAQRGLWIEAKKAPLWERVNERDWVEFHQSWWDTSDEVTQTFHDLVEASKHCFPGVVLSGQFGLGKSLSLVYILIEQMSRQESTIFVTHANEIFCVNENNIWRCSALASGFTSEYMNLPDGPSNSSQPWVLVYAAIPNGPPASVYATSPMEERYRYWRNRDLTPVWIMNPWSWNEYGSGDNNVLDCMEEFSLPRHADGQLKNLHYYCGPFPLDIRAYLNHDIKFKQQIKAAARELDVNTLHRILNKKLDSIPDELFIVQRVSRETGRQSDDEHEIEFKSPFAADIVRSQWQFEDTVGRPLKEDDGRLSRACSVVPEMNVLGGFIFDLTAMQILSGRGWGPKFYDDAGHAVPRESLIEFFESSRFTDSFFNHPLPACLPTVFPEFSTYAPRVGMYNNIEDIKEIKRSSFYVPESRVHALFNAFFVQDESIATAGFNTKSCTEYHSGLAVESAALVVQKVKELMDKAYAQEYCCNWKRKVEVRYILVVPGRNYGQISWVMPQELVDHPDLQGEAYVQYMNTDAMMAMQGPLEAQIGYGLSLQCRTTNKRL</sequence>
<proteinExistence type="predicted"/>
<dbReference type="EMBL" id="JAACJN010000015">
    <property type="protein sequence ID" value="KAF5390509.1"/>
    <property type="molecule type" value="Genomic_DNA"/>
</dbReference>
<name>A0A8H5HVR8_9AGAR</name>
<evidence type="ECO:0000256" key="1">
    <source>
        <dbReference type="SAM" id="MobiDB-lite"/>
    </source>
</evidence>
<dbReference type="AlphaFoldDB" id="A0A8H5HVR8"/>
<accession>A0A8H5HVR8</accession>
<comment type="caution">
    <text evidence="2">The sequence shown here is derived from an EMBL/GenBank/DDBJ whole genome shotgun (WGS) entry which is preliminary data.</text>
</comment>
<reference evidence="2 3" key="1">
    <citation type="journal article" date="2020" name="ISME J.">
        <title>Uncovering the hidden diversity of litter-decomposition mechanisms in mushroom-forming fungi.</title>
        <authorList>
            <person name="Floudas D."/>
            <person name="Bentzer J."/>
            <person name="Ahren D."/>
            <person name="Johansson T."/>
            <person name="Persson P."/>
            <person name="Tunlid A."/>
        </authorList>
    </citation>
    <scope>NUCLEOTIDE SEQUENCE [LARGE SCALE GENOMIC DNA]</scope>
    <source>
        <strain evidence="2 3">CBS 406.79</strain>
    </source>
</reference>
<feature type="region of interest" description="Disordered" evidence="1">
    <location>
        <begin position="293"/>
        <end position="342"/>
    </location>
</feature>
<evidence type="ECO:0000313" key="3">
    <source>
        <dbReference type="Proteomes" id="UP000518752"/>
    </source>
</evidence>
<evidence type="ECO:0000313" key="2">
    <source>
        <dbReference type="EMBL" id="KAF5390509.1"/>
    </source>
</evidence>
<gene>
    <name evidence="2" type="ORF">D9757_005204</name>
</gene>
<keyword evidence="3" id="KW-1185">Reference proteome</keyword>
<dbReference type="Proteomes" id="UP000518752">
    <property type="component" value="Unassembled WGS sequence"/>
</dbReference>